<evidence type="ECO:0000313" key="12">
    <source>
        <dbReference type="Proteomes" id="UP000321154"/>
    </source>
</evidence>
<comment type="caution">
    <text evidence="11">The sequence shown here is derived from an EMBL/GenBank/DDBJ whole genome shotgun (WGS) entry which is preliminary data.</text>
</comment>
<dbReference type="Gene3D" id="3.40.50.300">
    <property type="entry name" value="P-loop containing nucleotide triphosphate hydrolases"/>
    <property type="match status" value="2"/>
</dbReference>
<dbReference type="Proteomes" id="UP000522688">
    <property type="component" value="Unassembled WGS sequence"/>
</dbReference>
<dbReference type="InterPro" id="IPR013563">
    <property type="entry name" value="Oligopep_ABC_C"/>
</dbReference>
<keyword evidence="4" id="KW-1003">Cell membrane</keyword>
<evidence type="ECO:0000313" key="10">
    <source>
        <dbReference type="EMBL" id="GEK83418.1"/>
    </source>
</evidence>
<keyword evidence="7" id="KW-0472">Membrane</keyword>
<dbReference type="EMBL" id="JACGWW010000002">
    <property type="protein sequence ID" value="MBA8813114.1"/>
    <property type="molecule type" value="Genomic_DNA"/>
</dbReference>
<dbReference type="Pfam" id="PF08352">
    <property type="entry name" value="oligo_HPY"/>
    <property type="match status" value="2"/>
</dbReference>
<comment type="similarity">
    <text evidence="2">Belongs to the ABC transporter superfamily.</text>
</comment>
<dbReference type="GO" id="GO:0016887">
    <property type="term" value="F:ATP hydrolysis activity"/>
    <property type="evidence" value="ECO:0007669"/>
    <property type="project" value="InterPro"/>
</dbReference>
<dbReference type="Pfam" id="PF00005">
    <property type="entry name" value="ABC_tran"/>
    <property type="match status" value="2"/>
</dbReference>
<feature type="compositionally biased region" description="Low complexity" evidence="8">
    <location>
        <begin position="331"/>
        <end position="346"/>
    </location>
</feature>
<sequence>MSARVNDGPGGADRVSGSASASDGAVAVADRGADVVVRVSDLAISYAAGRREVPVVRGVSFDVRAGRALGLVGESGSGKSTVARTLIAHLRRGSRIVGGSVTVAGDDVFALDERSRRALRGGTAALVAQNAGQALTPSMRVGRQLREALESHGLPGGDDRVLELVRHVRLPDPETIVRRYPHQLSGGQQQRVAIAMAIAARPRLLVLDEPTTALDVVTQSAVLELIRDLAVELEMAIVLVSHDMGVVSTMVDEIAVMHDGRIVEHAPTASLFAEPQHEYTRELLASIPRVRSADAAPPAAAAAPSAAAATAPGSEHRTGSRRGALHETRRAAAAASPAPAAASAASPEPPIVSARDLVVRYGRGLPAAVDGISFDIAPRETLAVVGESGSGKSTLATALAGLIPAESGTFAFRGSDGVDSDLAQPVAARSAALRRSIQLVFQNADTSLNPRRTVGAAIARPLRLFTGEASPARVAELLVEVGLPAEFASRLPAQLSGGQRQRVGIARALAAGPDLIIADEITTALDVRVQADVLDLLTGLRDEKGLSCLFISHDLAVVRGVADRVAVMTGGAIVEIGPTDRVFAGPNHPYTRTLLDATLDPGSTELPGVGDARPRWRDADGWDDLGDGHRVKHWEAL</sequence>
<keyword evidence="6 11" id="KW-0067">ATP-binding</keyword>
<keyword evidence="3" id="KW-0813">Transport</keyword>
<evidence type="ECO:0000256" key="4">
    <source>
        <dbReference type="ARBA" id="ARBA00022475"/>
    </source>
</evidence>
<feature type="compositionally biased region" description="Basic and acidic residues" evidence="8">
    <location>
        <begin position="314"/>
        <end position="330"/>
    </location>
</feature>
<feature type="region of interest" description="Disordered" evidence="8">
    <location>
        <begin position="295"/>
        <end position="347"/>
    </location>
</feature>
<dbReference type="InterPro" id="IPR017871">
    <property type="entry name" value="ABC_transporter-like_CS"/>
</dbReference>
<proteinExistence type="inferred from homology"/>
<dbReference type="PROSITE" id="PS00211">
    <property type="entry name" value="ABC_TRANSPORTER_1"/>
    <property type="match status" value="2"/>
</dbReference>
<dbReference type="InterPro" id="IPR050388">
    <property type="entry name" value="ABC_Ni/Peptide_Import"/>
</dbReference>
<evidence type="ECO:0000256" key="2">
    <source>
        <dbReference type="ARBA" id="ARBA00005417"/>
    </source>
</evidence>
<accession>A0A7W3JHS5</accession>
<evidence type="ECO:0000313" key="13">
    <source>
        <dbReference type="Proteomes" id="UP000522688"/>
    </source>
</evidence>
<evidence type="ECO:0000256" key="8">
    <source>
        <dbReference type="SAM" id="MobiDB-lite"/>
    </source>
</evidence>
<reference evidence="11 13" key="2">
    <citation type="submission" date="2020-07" db="EMBL/GenBank/DDBJ databases">
        <title>Sequencing the genomes of 1000 actinobacteria strains.</title>
        <authorList>
            <person name="Klenk H.-P."/>
        </authorList>
    </citation>
    <scope>NUCLEOTIDE SEQUENCE [LARGE SCALE GENOMIC DNA]</scope>
    <source>
        <strain evidence="11 13">DSM 10309</strain>
    </source>
</reference>
<dbReference type="InterPro" id="IPR027417">
    <property type="entry name" value="P-loop_NTPase"/>
</dbReference>
<gene>
    <name evidence="11" type="ORF">FB463_001363</name>
    <name evidence="10" type="ORF">FFA01_17270</name>
</gene>
<dbReference type="InterPro" id="IPR003593">
    <property type="entry name" value="AAA+_ATPase"/>
</dbReference>
<evidence type="ECO:0000256" key="1">
    <source>
        <dbReference type="ARBA" id="ARBA00004202"/>
    </source>
</evidence>
<organism evidence="11 13">
    <name type="scientific">Frigoribacterium faeni</name>
    <dbReference type="NCBI Taxonomy" id="145483"/>
    <lineage>
        <taxon>Bacteria</taxon>
        <taxon>Bacillati</taxon>
        <taxon>Actinomycetota</taxon>
        <taxon>Actinomycetes</taxon>
        <taxon>Micrococcales</taxon>
        <taxon>Microbacteriaceae</taxon>
        <taxon>Frigoribacterium</taxon>
    </lineage>
</organism>
<dbReference type="SUPFAM" id="SSF52540">
    <property type="entry name" value="P-loop containing nucleoside triphosphate hydrolases"/>
    <property type="match status" value="2"/>
</dbReference>
<dbReference type="EMBL" id="BJUV01000015">
    <property type="protein sequence ID" value="GEK83418.1"/>
    <property type="molecule type" value="Genomic_DNA"/>
</dbReference>
<reference evidence="10 12" key="1">
    <citation type="submission" date="2019-07" db="EMBL/GenBank/DDBJ databases">
        <title>Whole genome shotgun sequence of Frigoribacterium faeni NBRC 103066.</title>
        <authorList>
            <person name="Hosoyama A."/>
            <person name="Uohara A."/>
            <person name="Ohji S."/>
            <person name="Ichikawa N."/>
        </authorList>
    </citation>
    <scope>NUCLEOTIDE SEQUENCE [LARGE SCALE GENOMIC DNA]</scope>
    <source>
        <strain evidence="10 12">NBRC 103066</strain>
    </source>
</reference>
<protein>
    <submittedName>
        <fullName evidence="10">Glutathione ABC transporter ATP-binding protein</fullName>
    </submittedName>
    <submittedName>
        <fullName evidence="11">Peptide/nickel transport system ATP-binding protein</fullName>
    </submittedName>
</protein>
<evidence type="ECO:0000259" key="9">
    <source>
        <dbReference type="PROSITE" id="PS50893"/>
    </source>
</evidence>
<evidence type="ECO:0000256" key="3">
    <source>
        <dbReference type="ARBA" id="ARBA00022448"/>
    </source>
</evidence>
<dbReference type="NCBIfam" id="NF008453">
    <property type="entry name" value="PRK11308.1"/>
    <property type="match status" value="2"/>
</dbReference>
<dbReference type="GO" id="GO:0005886">
    <property type="term" value="C:plasma membrane"/>
    <property type="evidence" value="ECO:0007669"/>
    <property type="project" value="UniProtKB-SubCell"/>
</dbReference>
<feature type="domain" description="ABC transporter" evidence="9">
    <location>
        <begin position="37"/>
        <end position="284"/>
    </location>
</feature>
<dbReference type="PROSITE" id="PS50893">
    <property type="entry name" value="ABC_TRANSPORTER_2"/>
    <property type="match status" value="2"/>
</dbReference>
<evidence type="ECO:0000256" key="6">
    <source>
        <dbReference type="ARBA" id="ARBA00022840"/>
    </source>
</evidence>
<keyword evidence="12" id="KW-1185">Reference proteome</keyword>
<dbReference type="GO" id="GO:0005524">
    <property type="term" value="F:ATP binding"/>
    <property type="evidence" value="ECO:0007669"/>
    <property type="project" value="UniProtKB-KW"/>
</dbReference>
<evidence type="ECO:0000256" key="5">
    <source>
        <dbReference type="ARBA" id="ARBA00022741"/>
    </source>
</evidence>
<name>A0A7W3JHS5_9MICO</name>
<dbReference type="CDD" id="cd03257">
    <property type="entry name" value="ABC_NikE_OppD_transporters"/>
    <property type="match status" value="2"/>
</dbReference>
<dbReference type="AlphaFoldDB" id="A0A7W3JHS5"/>
<evidence type="ECO:0000256" key="7">
    <source>
        <dbReference type="ARBA" id="ARBA00023136"/>
    </source>
</evidence>
<dbReference type="Proteomes" id="UP000321154">
    <property type="component" value="Unassembled WGS sequence"/>
</dbReference>
<dbReference type="GO" id="GO:0015833">
    <property type="term" value="P:peptide transport"/>
    <property type="evidence" value="ECO:0007669"/>
    <property type="project" value="InterPro"/>
</dbReference>
<feature type="domain" description="ABC transporter" evidence="9">
    <location>
        <begin position="352"/>
        <end position="595"/>
    </location>
</feature>
<dbReference type="SMART" id="SM00382">
    <property type="entry name" value="AAA"/>
    <property type="match status" value="2"/>
</dbReference>
<evidence type="ECO:0000313" key="11">
    <source>
        <dbReference type="EMBL" id="MBA8813114.1"/>
    </source>
</evidence>
<dbReference type="PANTHER" id="PTHR43297">
    <property type="entry name" value="OLIGOPEPTIDE TRANSPORT ATP-BINDING PROTEIN APPD"/>
    <property type="match status" value="1"/>
</dbReference>
<dbReference type="InterPro" id="IPR003439">
    <property type="entry name" value="ABC_transporter-like_ATP-bd"/>
</dbReference>
<feature type="compositionally biased region" description="Low complexity" evidence="8">
    <location>
        <begin position="295"/>
        <end position="312"/>
    </location>
</feature>
<keyword evidence="5" id="KW-0547">Nucleotide-binding</keyword>
<dbReference type="PANTHER" id="PTHR43297:SF2">
    <property type="entry name" value="DIPEPTIDE TRANSPORT ATP-BINDING PROTEIN DPPD"/>
    <property type="match status" value="1"/>
</dbReference>
<comment type="subcellular location">
    <subcellularLocation>
        <location evidence="1">Cell membrane</location>
        <topology evidence="1">Peripheral membrane protein</topology>
    </subcellularLocation>
</comment>